<organism evidence="9 10">
    <name type="scientific">Lymnaea stagnalis</name>
    <name type="common">Great pond snail</name>
    <name type="synonym">Helix stagnalis</name>
    <dbReference type="NCBI Taxonomy" id="6523"/>
    <lineage>
        <taxon>Eukaryota</taxon>
        <taxon>Metazoa</taxon>
        <taxon>Spiralia</taxon>
        <taxon>Lophotrochozoa</taxon>
        <taxon>Mollusca</taxon>
        <taxon>Gastropoda</taxon>
        <taxon>Heterobranchia</taxon>
        <taxon>Euthyneura</taxon>
        <taxon>Panpulmonata</taxon>
        <taxon>Hygrophila</taxon>
        <taxon>Lymnaeoidea</taxon>
        <taxon>Lymnaeidae</taxon>
        <taxon>Lymnaea</taxon>
    </lineage>
</organism>
<name>A0AAV2HYN7_LYMST</name>
<evidence type="ECO:0000256" key="2">
    <source>
        <dbReference type="ARBA" id="ARBA00008046"/>
    </source>
</evidence>
<dbReference type="Pfam" id="PF05047">
    <property type="entry name" value="L51_S25_CI-B8"/>
    <property type="match status" value="1"/>
</dbReference>
<keyword evidence="5" id="KW-0687">Ribonucleoprotein</keyword>
<evidence type="ECO:0000256" key="5">
    <source>
        <dbReference type="ARBA" id="ARBA00023274"/>
    </source>
</evidence>
<evidence type="ECO:0000256" key="7">
    <source>
        <dbReference type="ARBA" id="ARBA00035369"/>
    </source>
</evidence>
<comment type="subcellular location">
    <subcellularLocation>
        <location evidence="1">Mitochondrion</location>
    </subcellularLocation>
</comment>
<dbReference type="EMBL" id="CAXITT010000334">
    <property type="protein sequence ID" value="CAL1539276.1"/>
    <property type="molecule type" value="Genomic_DNA"/>
</dbReference>
<dbReference type="Gene3D" id="3.40.30.10">
    <property type="entry name" value="Glutaredoxin"/>
    <property type="match status" value="1"/>
</dbReference>
<dbReference type="InterPro" id="IPR007741">
    <property type="entry name" value="Ribosomal_mL43/mS25/NADH_DH"/>
</dbReference>
<reference evidence="9 10" key="1">
    <citation type="submission" date="2024-04" db="EMBL/GenBank/DDBJ databases">
        <authorList>
            <consortium name="Genoscope - CEA"/>
            <person name="William W."/>
        </authorList>
    </citation>
    <scope>NUCLEOTIDE SEQUENCE [LARGE SCALE GENOMIC DNA]</scope>
</reference>
<protein>
    <recommendedName>
        <fullName evidence="6">Small ribosomal subunit protein mS25</fullName>
    </recommendedName>
    <alternativeName>
        <fullName evidence="7">28S ribosomal protein S25, mitochondrial</fullName>
    </alternativeName>
</protein>
<dbReference type="InterPro" id="IPR036249">
    <property type="entry name" value="Thioredoxin-like_sf"/>
</dbReference>
<evidence type="ECO:0000313" key="10">
    <source>
        <dbReference type="Proteomes" id="UP001497497"/>
    </source>
</evidence>
<keyword evidence="4" id="KW-0496">Mitochondrion</keyword>
<accession>A0AAV2HYN7</accession>
<dbReference type="GO" id="GO:0005739">
    <property type="term" value="C:mitochondrion"/>
    <property type="evidence" value="ECO:0007669"/>
    <property type="project" value="UniProtKB-SubCell"/>
</dbReference>
<evidence type="ECO:0000313" key="9">
    <source>
        <dbReference type="EMBL" id="CAL1539276.1"/>
    </source>
</evidence>
<evidence type="ECO:0000259" key="8">
    <source>
        <dbReference type="SMART" id="SM00916"/>
    </source>
</evidence>
<dbReference type="GO" id="GO:1990904">
    <property type="term" value="C:ribonucleoprotein complex"/>
    <property type="evidence" value="ECO:0007669"/>
    <property type="project" value="UniProtKB-KW"/>
</dbReference>
<feature type="domain" description="Ribosomal protein/NADH dehydrogenase" evidence="8">
    <location>
        <begin position="37"/>
        <end position="110"/>
    </location>
</feature>
<proteinExistence type="inferred from homology"/>
<keyword evidence="10" id="KW-1185">Reference proteome</keyword>
<evidence type="ECO:0000256" key="3">
    <source>
        <dbReference type="ARBA" id="ARBA00022980"/>
    </source>
</evidence>
<dbReference type="SUPFAM" id="SSF52833">
    <property type="entry name" value="Thioredoxin-like"/>
    <property type="match status" value="1"/>
</dbReference>
<dbReference type="InterPro" id="IPR040049">
    <property type="entry name" value="Ribosomal_mS25/mL61"/>
</dbReference>
<gene>
    <name evidence="9" type="ORF">GSLYS_00013095001</name>
</gene>
<evidence type="ECO:0000256" key="1">
    <source>
        <dbReference type="ARBA" id="ARBA00004173"/>
    </source>
</evidence>
<evidence type="ECO:0000256" key="6">
    <source>
        <dbReference type="ARBA" id="ARBA00035139"/>
    </source>
</evidence>
<evidence type="ECO:0000256" key="4">
    <source>
        <dbReference type="ARBA" id="ARBA00023128"/>
    </source>
</evidence>
<keyword evidence="3" id="KW-0689">Ribosomal protein</keyword>
<comment type="caution">
    <text evidence="9">The sequence shown here is derived from an EMBL/GenBank/DDBJ whole genome shotgun (WGS) entry which is preliminary data.</text>
</comment>
<dbReference type="PANTHER" id="PTHR13274">
    <property type="entry name" value="MITOCHONDRIAL RIBOSOMAL PROTEIN S25"/>
    <property type="match status" value="1"/>
</dbReference>
<sequence>MPFMKGAAPIRRTLNYLEKGKLVLKDSVKIVSFNYNTNHPPSEGAENFVFWHFAQMQYKNPSVQMLVFNDMTPSPFVQVFFNSGTKLVLDVDSQDKDRIFKEVRRIFCKSDETLAAEALAKEKKTNPASFGYMCTHECICEIPGQIPCTKWCTPPKEQRGKFKFLGKDVEPE</sequence>
<dbReference type="GO" id="GO:0005840">
    <property type="term" value="C:ribosome"/>
    <property type="evidence" value="ECO:0007669"/>
    <property type="project" value="UniProtKB-KW"/>
</dbReference>
<dbReference type="AlphaFoldDB" id="A0AAV2HYN7"/>
<comment type="similarity">
    <text evidence="2">Belongs to the mitochondrion-specific ribosomal protein mS25 family.</text>
</comment>
<dbReference type="GO" id="GO:0003735">
    <property type="term" value="F:structural constituent of ribosome"/>
    <property type="evidence" value="ECO:0007669"/>
    <property type="project" value="InterPro"/>
</dbReference>
<dbReference type="PANTHER" id="PTHR13274:SF2">
    <property type="entry name" value="SMALL RIBOSOMAL SUBUNIT PROTEIN MS25"/>
    <property type="match status" value="1"/>
</dbReference>
<dbReference type="Proteomes" id="UP001497497">
    <property type="component" value="Unassembled WGS sequence"/>
</dbReference>
<dbReference type="SMART" id="SM00916">
    <property type="entry name" value="L51_S25_CI-B8"/>
    <property type="match status" value="1"/>
</dbReference>